<sequence>MKELADDTLDPVALACSRICHDLVNPLSAIAGGAELLGLQAGSSPELALVSESVAAAMARIRFFRIAFGAPGEGQSIASREIRTLLEELQRGSRIQYDWRSEAAHHRADLRAVFLLMQCCETAMTAGGTIKVENGDTWTIEVTAKRLNRDPALWDRLTAPPRPADGLPPSHVHFLLLPQVLSQLGRRLRIEANETALTARF</sequence>
<organism evidence="2 3">
    <name type="scientific">Pseudoroseicyclus aestuarii</name>
    <dbReference type="NCBI Taxonomy" id="1795041"/>
    <lineage>
        <taxon>Bacteria</taxon>
        <taxon>Pseudomonadati</taxon>
        <taxon>Pseudomonadota</taxon>
        <taxon>Alphaproteobacteria</taxon>
        <taxon>Rhodobacterales</taxon>
        <taxon>Paracoccaceae</taxon>
        <taxon>Pseudoroseicyclus</taxon>
    </lineage>
</organism>
<dbReference type="EMBL" id="QJTE01000001">
    <property type="protein sequence ID" value="PYE86071.1"/>
    <property type="molecule type" value="Genomic_DNA"/>
</dbReference>
<dbReference type="Proteomes" id="UP000248311">
    <property type="component" value="Unassembled WGS sequence"/>
</dbReference>
<reference evidence="2 3" key="1">
    <citation type="submission" date="2018-06" db="EMBL/GenBank/DDBJ databases">
        <title>Genomic Encyclopedia of Type Strains, Phase III (KMG-III): the genomes of soil and plant-associated and newly described type strains.</title>
        <authorList>
            <person name="Whitman W."/>
        </authorList>
    </citation>
    <scope>NUCLEOTIDE SEQUENCE [LARGE SCALE GENOMIC DNA]</scope>
    <source>
        <strain evidence="2 3">CECT 9025</strain>
    </source>
</reference>
<evidence type="ECO:0000313" key="3">
    <source>
        <dbReference type="Proteomes" id="UP000248311"/>
    </source>
</evidence>
<dbReference type="Gene3D" id="1.10.287.130">
    <property type="match status" value="1"/>
</dbReference>
<dbReference type="GO" id="GO:0016740">
    <property type="term" value="F:transferase activity"/>
    <property type="evidence" value="ECO:0007669"/>
    <property type="project" value="UniProtKB-KW"/>
</dbReference>
<evidence type="ECO:0000313" key="2">
    <source>
        <dbReference type="EMBL" id="PYE86071.1"/>
    </source>
</evidence>
<gene>
    <name evidence="2" type="ORF">DFP88_101746</name>
</gene>
<comment type="caution">
    <text evidence="2">The sequence shown here is derived from an EMBL/GenBank/DDBJ whole genome shotgun (WGS) entry which is preliminary data.</text>
</comment>
<dbReference type="InterPro" id="IPR018762">
    <property type="entry name" value="ChpT_C"/>
</dbReference>
<proteinExistence type="predicted"/>
<dbReference type="Pfam" id="PF10090">
    <property type="entry name" value="HPTransfase"/>
    <property type="match status" value="1"/>
</dbReference>
<feature type="domain" description="Histidine phosphotransferase ChpT C-terminal" evidence="1">
    <location>
        <begin position="80"/>
        <end position="195"/>
    </location>
</feature>
<evidence type="ECO:0000259" key="1">
    <source>
        <dbReference type="Pfam" id="PF10090"/>
    </source>
</evidence>
<dbReference type="Gene3D" id="3.30.565.10">
    <property type="entry name" value="Histidine kinase-like ATPase, C-terminal domain"/>
    <property type="match status" value="1"/>
</dbReference>
<keyword evidence="2" id="KW-0808">Transferase</keyword>
<accession>A0A318SVX6</accession>
<dbReference type="InterPro" id="IPR036890">
    <property type="entry name" value="HATPase_C_sf"/>
</dbReference>
<dbReference type="AlphaFoldDB" id="A0A318SVX6"/>
<protein>
    <submittedName>
        <fullName evidence="2">Histidine phosphotransferase ChpT</fullName>
    </submittedName>
</protein>
<keyword evidence="3" id="KW-1185">Reference proteome</keyword>
<name>A0A318SVX6_9RHOB</name>